<evidence type="ECO:0000256" key="3">
    <source>
        <dbReference type="ARBA" id="ARBA00022448"/>
    </source>
</evidence>
<dbReference type="RefSeq" id="WP_119482344.1">
    <property type="nucleotide sequence ID" value="NZ_QXTG01000002.1"/>
</dbReference>
<keyword evidence="6 8" id="KW-1133">Transmembrane helix</keyword>
<feature type="transmembrane region" description="Helical" evidence="8">
    <location>
        <begin position="174"/>
        <end position="198"/>
    </location>
</feature>
<keyword evidence="4" id="KW-1003">Cell membrane</keyword>
<feature type="transmembrane region" description="Helical" evidence="8">
    <location>
        <begin position="138"/>
        <end position="162"/>
    </location>
</feature>
<keyword evidence="5 8" id="KW-0812">Transmembrane</keyword>
<reference evidence="11" key="1">
    <citation type="submission" date="2018-09" db="EMBL/GenBank/DDBJ databases">
        <authorList>
            <person name="Kim I."/>
        </authorList>
    </citation>
    <scope>NUCLEOTIDE SEQUENCE [LARGE SCALE GENOMIC DNA]</scope>
    <source>
        <strain evidence="11">DD4a</strain>
    </source>
</reference>
<feature type="domain" description="ABC transmembrane type-1" evidence="9">
    <location>
        <begin position="92"/>
        <end position="298"/>
    </location>
</feature>
<dbReference type="EMBL" id="QXTG01000002">
    <property type="protein sequence ID" value="RIX28034.1"/>
    <property type="molecule type" value="Genomic_DNA"/>
</dbReference>
<dbReference type="Proteomes" id="UP000265742">
    <property type="component" value="Unassembled WGS sequence"/>
</dbReference>
<dbReference type="AlphaFoldDB" id="A0A3A1U4Y8"/>
<organism evidence="10 11">
    <name type="scientific">Amnibacterium setariae</name>
    <dbReference type="NCBI Taxonomy" id="2306585"/>
    <lineage>
        <taxon>Bacteria</taxon>
        <taxon>Bacillati</taxon>
        <taxon>Actinomycetota</taxon>
        <taxon>Actinomycetes</taxon>
        <taxon>Micrococcales</taxon>
        <taxon>Microbacteriaceae</taxon>
        <taxon>Amnibacterium</taxon>
    </lineage>
</organism>
<feature type="transmembrane region" description="Helical" evidence="8">
    <location>
        <begin position="96"/>
        <end position="118"/>
    </location>
</feature>
<name>A0A3A1U4Y8_9MICO</name>
<feature type="transmembrane region" description="Helical" evidence="8">
    <location>
        <begin position="48"/>
        <end position="69"/>
    </location>
</feature>
<evidence type="ECO:0000256" key="4">
    <source>
        <dbReference type="ARBA" id="ARBA00022475"/>
    </source>
</evidence>
<comment type="subcellular location">
    <subcellularLocation>
        <location evidence="1">Cell membrane</location>
        <topology evidence="1">Multi-pass membrane protein</topology>
    </subcellularLocation>
</comment>
<dbReference type="PANTHER" id="PTHR42929">
    <property type="entry name" value="INNER MEMBRANE ABC TRANSPORTER PERMEASE PROTEIN YDCU-RELATED-RELATED"/>
    <property type="match status" value="1"/>
</dbReference>
<sequence length="313" mass="32488">MTTTAKSPAGTTASAAAVPAGTERLGTRGAGGSTLRRRGVGWLGFAPFGVYVLLFLAVPGVVAITSGFFDASGRPTLANFAALGDRTIASNFWSSIWLSAVSAVISAVLGALVCWALSAARPDGLVRAVVDSASSVFAQFGGVMLAFAFIATVGAQTLVQGVVQQLTGFDTSTFLYSVAGLLLPYTYFGVPLMVLSFMPAFDGLRPQWGEAVATLGGTRLDFWRRVGVPVLAPAFFGSLILLFANAFSSYATAAALISQGGIITLAIRQQLTSETIVGVANTAGVLALGMVVIMAVLMTACAALDRRTRRWQR</sequence>
<evidence type="ECO:0000256" key="1">
    <source>
        <dbReference type="ARBA" id="ARBA00004651"/>
    </source>
</evidence>
<dbReference type="InterPro" id="IPR035906">
    <property type="entry name" value="MetI-like_sf"/>
</dbReference>
<dbReference type="PANTHER" id="PTHR42929:SF1">
    <property type="entry name" value="INNER MEMBRANE ABC TRANSPORTER PERMEASE PROTEIN YDCU-RELATED"/>
    <property type="match status" value="1"/>
</dbReference>
<keyword evidence="3" id="KW-0813">Transport</keyword>
<feature type="transmembrane region" description="Helical" evidence="8">
    <location>
        <begin position="222"/>
        <end position="243"/>
    </location>
</feature>
<dbReference type="SUPFAM" id="SSF161098">
    <property type="entry name" value="MetI-like"/>
    <property type="match status" value="1"/>
</dbReference>
<gene>
    <name evidence="10" type="ORF">D1781_11045</name>
</gene>
<accession>A0A3A1U4Y8</accession>
<comment type="similarity">
    <text evidence="2">Belongs to the binding-protein-dependent transport system permease family. CysTW subfamily.</text>
</comment>
<evidence type="ECO:0000256" key="5">
    <source>
        <dbReference type="ARBA" id="ARBA00022692"/>
    </source>
</evidence>
<evidence type="ECO:0000256" key="7">
    <source>
        <dbReference type="ARBA" id="ARBA00023136"/>
    </source>
</evidence>
<feature type="transmembrane region" description="Helical" evidence="8">
    <location>
        <begin position="283"/>
        <end position="304"/>
    </location>
</feature>
<dbReference type="PROSITE" id="PS50928">
    <property type="entry name" value="ABC_TM1"/>
    <property type="match status" value="1"/>
</dbReference>
<evidence type="ECO:0000259" key="9">
    <source>
        <dbReference type="PROSITE" id="PS50928"/>
    </source>
</evidence>
<dbReference type="CDD" id="cd06261">
    <property type="entry name" value="TM_PBP2"/>
    <property type="match status" value="1"/>
</dbReference>
<dbReference type="OrthoDB" id="8404154at2"/>
<evidence type="ECO:0000256" key="6">
    <source>
        <dbReference type="ARBA" id="ARBA00022989"/>
    </source>
</evidence>
<comment type="caution">
    <text evidence="10">The sequence shown here is derived from an EMBL/GenBank/DDBJ whole genome shotgun (WGS) entry which is preliminary data.</text>
</comment>
<dbReference type="InterPro" id="IPR000515">
    <property type="entry name" value="MetI-like"/>
</dbReference>
<evidence type="ECO:0000313" key="10">
    <source>
        <dbReference type="EMBL" id="RIX28034.1"/>
    </source>
</evidence>
<dbReference type="GO" id="GO:0005886">
    <property type="term" value="C:plasma membrane"/>
    <property type="evidence" value="ECO:0007669"/>
    <property type="project" value="UniProtKB-SubCell"/>
</dbReference>
<evidence type="ECO:0000256" key="8">
    <source>
        <dbReference type="SAM" id="Phobius"/>
    </source>
</evidence>
<dbReference type="Gene3D" id="1.10.3720.10">
    <property type="entry name" value="MetI-like"/>
    <property type="match status" value="1"/>
</dbReference>
<keyword evidence="11" id="KW-1185">Reference proteome</keyword>
<evidence type="ECO:0000256" key="2">
    <source>
        <dbReference type="ARBA" id="ARBA00007069"/>
    </source>
</evidence>
<dbReference type="GO" id="GO:0055085">
    <property type="term" value="P:transmembrane transport"/>
    <property type="evidence" value="ECO:0007669"/>
    <property type="project" value="InterPro"/>
</dbReference>
<keyword evidence="7 8" id="KW-0472">Membrane</keyword>
<protein>
    <submittedName>
        <fullName evidence="10">ABC transporter permease subunit</fullName>
    </submittedName>
</protein>
<proteinExistence type="inferred from homology"/>
<evidence type="ECO:0000313" key="11">
    <source>
        <dbReference type="Proteomes" id="UP000265742"/>
    </source>
</evidence>